<proteinExistence type="predicted"/>
<organism evidence="2">
    <name type="scientific">marine metagenome</name>
    <dbReference type="NCBI Taxonomy" id="408172"/>
    <lineage>
        <taxon>unclassified sequences</taxon>
        <taxon>metagenomes</taxon>
        <taxon>ecological metagenomes</taxon>
    </lineage>
</organism>
<evidence type="ECO:0000256" key="1">
    <source>
        <dbReference type="SAM" id="Coils"/>
    </source>
</evidence>
<dbReference type="AlphaFoldDB" id="A0A382PAH6"/>
<dbReference type="Pfam" id="PF20935">
    <property type="entry name" value="DUF6847"/>
    <property type="match status" value="1"/>
</dbReference>
<feature type="coiled-coil region" evidence="1">
    <location>
        <begin position="120"/>
        <end position="147"/>
    </location>
</feature>
<dbReference type="NCBIfam" id="NF038048">
    <property type="entry name" value="DIP1984_fam"/>
    <property type="match status" value="1"/>
</dbReference>
<protein>
    <recommendedName>
        <fullName evidence="3">Septicolysin</fullName>
    </recommendedName>
</protein>
<sequence>VKLAEALILRADCQKRIQQLETRLVNNAMVQDGETPAEDPSQLRLELEDLSEQLLLLIKRINRTNSLNQVDEGLTFSDALANRDILHLKHGIYRNLSQAATVTQTRHSKSEVKFNSTVDVKEIQEMASRLAQEHRQLDARIQEANWRVELLE</sequence>
<dbReference type="Gene3D" id="6.10.320.10">
    <property type="match status" value="1"/>
</dbReference>
<dbReference type="InterPro" id="IPR047741">
    <property type="entry name" value="DIP1984-like"/>
</dbReference>
<name>A0A382PAH6_9ZZZZ</name>
<dbReference type="EMBL" id="UINC01106015">
    <property type="protein sequence ID" value="SVC70369.1"/>
    <property type="molecule type" value="Genomic_DNA"/>
</dbReference>
<reference evidence="2" key="1">
    <citation type="submission" date="2018-05" db="EMBL/GenBank/DDBJ databases">
        <authorList>
            <person name="Lanie J.A."/>
            <person name="Ng W.-L."/>
            <person name="Kazmierczak K.M."/>
            <person name="Andrzejewski T.M."/>
            <person name="Davidsen T.M."/>
            <person name="Wayne K.J."/>
            <person name="Tettelin H."/>
            <person name="Glass J.I."/>
            <person name="Rusch D."/>
            <person name="Podicherti R."/>
            <person name="Tsui H.-C.T."/>
            <person name="Winkler M.E."/>
        </authorList>
    </citation>
    <scope>NUCLEOTIDE SEQUENCE</scope>
</reference>
<keyword evidence="1" id="KW-0175">Coiled coil</keyword>
<gene>
    <name evidence="2" type="ORF">METZ01_LOCUS323223</name>
</gene>
<dbReference type="CDD" id="cd12208">
    <property type="entry name" value="DIP1984-like"/>
    <property type="match status" value="1"/>
</dbReference>
<accession>A0A382PAH6</accession>
<feature type="non-terminal residue" evidence="2">
    <location>
        <position position="1"/>
    </location>
</feature>
<evidence type="ECO:0008006" key="3">
    <source>
        <dbReference type="Google" id="ProtNLM"/>
    </source>
</evidence>
<evidence type="ECO:0000313" key="2">
    <source>
        <dbReference type="EMBL" id="SVC70369.1"/>
    </source>
</evidence>